<gene>
    <name evidence="2" type="ORF">LX32DRAFT_655033</name>
</gene>
<accession>A0AAD9HCS3</accession>
<dbReference type="AlphaFoldDB" id="A0AAD9HCS3"/>
<protein>
    <submittedName>
        <fullName evidence="2">Uncharacterized protein</fullName>
    </submittedName>
</protein>
<evidence type="ECO:0000256" key="1">
    <source>
        <dbReference type="SAM" id="MobiDB-lite"/>
    </source>
</evidence>
<comment type="caution">
    <text evidence="2">The sequence shown here is derived from an EMBL/GenBank/DDBJ whole genome shotgun (WGS) entry which is preliminary data.</text>
</comment>
<keyword evidence="3" id="KW-1185">Reference proteome</keyword>
<feature type="region of interest" description="Disordered" evidence="1">
    <location>
        <begin position="1"/>
        <end position="38"/>
    </location>
</feature>
<reference evidence="2" key="1">
    <citation type="submission" date="2021-06" db="EMBL/GenBank/DDBJ databases">
        <title>Comparative genomics, transcriptomics and evolutionary studies reveal genomic signatures of adaptation to plant cell wall in hemibiotrophic fungi.</title>
        <authorList>
            <consortium name="DOE Joint Genome Institute"/>
            <person name="Baroncelli R."/>
            <person name="Diaz J.F."/>
            <person name="Benocci T."/>
            <person name="Peng M."/>
            <person name="Battaglia E."/>
            <person name="Haridas S."/>
            <person name="Andreopoulos W."/>
            <person name="Labutti K."/>
            <person name="Pangilinan J."/>
            <person name="Floch G.L."/>
            <person name="Makela M.R."/>
            <person name="Henrissat B."/>
            <person name="Grigoriev I.V."/>
            <person name="Crouch J.A."/>
            <person name="De Vries R.P."/>
            <person name="Sukno S.A."/>
            <person name="Thon M.R."/>
        </authorList>
    </citation>
    <scope>NUCLEOTIDE SEQUENCE</scope>
    <source>
        <strain evidence="2">MAFF235873</strain>
    </source>
</reference>
<proteinExistence type="predicted"/>
<sequence>MDAPQRSTSWPGVSTCYSHGSQSARNAQPALPRNPFSRPPDVLGVMAETQNIKEYHSFQMSCYTLSPTVKAVSGSAAPNINSQCDAMPSPPSRLLSVLPTILAMADNAKRGLRTASTNVTSVKHYTCDKIGIWWLSSRGFRLRLLRLVASLFAILMSVTLIQSSRTKSPQAYTLVHMCRSCLIMNGDLTSTAIRLFGKLFSSQEKALVESRQSMVQHELESIWNLGRITCSYGTWLESVGILGRSDEDKVWPEEMRLRENYLVSQGDRDGRLKNAPPEDTWFTVGANV</sequence>
<name>A0AAD9HCS3_9PEZI</name>
<dbReference type="Proteomes" id="UP001232148">
    <property type="component" value="Unassembled WGS sequence"/>
</dbReference>
<feature type="compositionally biased region" description="Polar residues" evidence="1">
    <location>
        <begin position="1"/>
        <end position="26"/>
    </location>
</feature>
<dbReference type="EMBL" id="MU842924">
    <property type="protein sequence ID" value="KAK2025986.1"/>
    <property type="molecule type" value="Genomic_DNA"/>
</dbReference>
<evidence type="ECO:0000313" key="3">
    <source>
        <dbReference type="Proteomes" id="UP001232148"/>
    </source>
</evidence>
<evidence type="ECO:0000313" key="2">
    <source>
        <dbReference type="EMBL" id="KAK2025986.1"/>
    </source>
</evidence>
<organism evidence="2 3">
    <name type="scientific">Colletotrichum zoysiae</name>
    <dbReference type="NCBI Taxonomy" id="1216348"/>
    <lineage>
        <taxon>Eukaryota</taxon>
        <taxon>Fungi</taxon>
        <taxon>Dikarya</taxon>
        <taxon>Ascomycota</taxon>
        <taxon>Pezizomycotina</taxon>
        <taxon>Sordariomycetes</taxon>
        <taxon>Hypocreomycetidae</taxon>
        <taxon>Glomerellales</taxon>
        <taxon>Glomerellaceae</taxon>
        <taxon>Colletotrichum</taxon>
        <taxon>Colletotrichum graminicola species complex</taxon>
    </lineage>
</organism>